<keyword evidence="2" id="KW-0808">Transferase</keyword>
<gene>
    <name evidence="2" type="ordered locus">Rahaq_1626</name>
</gene>
<dbReference type="RefSeq" id="WP_013574950.1">
    <property type="nucleotide sequence ID" value="NC_015061.1"/>
</dbReference>
<dbReference type="EMBL" id="CP002505">
    <property type="protein sequence ID" value="ADW73248.1"/>
    <property type="molecule type" value="Genomic_DNA"/>
</dbReference>
<dbReference type="HOGENOM" id="CLU_013985_18_0_6"/>
<sequence>MNINTRIAHPVDASLLRSLAFNIYPAHFRHMWLSEREMNTYLESEFSLSALNDGLRDPKVCWFLAQNDKPVGFAKLTWINTIPGTAISGVSLDRLYLAPEATGKHFGKEIFKEIVTAAQKQDKKFLWLSVREKNDRARKFYEASGMRHITDTEFRTESQISKLHIMGMEI</sequence>
<dbReference type="GeneID" id="95417689"/>
<dbReference type="Pfam" id="PF00583">
    <property type="entry name" value="Acetyltransf_1"/>
    <property type="match status" value="1"/>
</dbReference>
<dbReference type="CDD" id="cd04301">
    <property type="entry name" value="NAT_SF"/>
    <property type="match status" value="1"/>
</dbReference>
<dbReference type="Proteomes" id="UP000007257">
    <property type="component" value="Chromosome"/>
</dbReference>
<organism evidence="2 3">
    <name type="scientific">Rahnella sp. (strain Y9602)</name>
    <dbReference type="NCBI Taxonomy" id="2703885"/>
    <lineage>
        <taxon>Bacteria</taxon>
        <taxon>Pseudomonadati</taxon>
        <taxon>Pseudomonadota</taxon>
        <taxon>Gammaproteobacteria</taxon>
        <taxon>Enterobacterales</taxon>
        <taxon>Yersiniaceae</taxon>
        <taxon>Rahnella</taxon>
    </lineage>
</organism>
<feature type="domain" description="N-acetyltransferase" evidence="1">
    <location>
        <begin position="3"/>
        <end position="170"/>
    </location>
</feature>
<dbReference type="InterPro" id="IPR016181">
    <property type="entry name" value="Acyl_CoA_acyltransferase"/>
</dbReference>
<dbReference type="GO" id="GO:0016747">
    <property type="term" value="F:acyltransferase activity, transferring groups other than amino-acyl groups"/>
    <property type="evidence" value="ECO:0007669"/>
    <property type="project" value="InterPro"/>
</dbReference>
<name>A0A0H3F8P4_RAHSY</name>
<reference evidence="3" key="1">
    <citation type="submission" date="2011-01" db="EMBL/GenBank/DDBJ databases">
        <title>Complete sequence of chromosome of Rahnella sp. Y9602.</title>
        <authorList>
            <consortium name="US DOE Joint Genome Institute"/>
            <person name="Lucas S."/>
            <person name="Copeland A."/>
            <person name="Lapidus A."/>
            <person name="Cheng J.-F."/>
            <person name="Goodwin L."/>
            <person name="Pitluck S."/>
            <person name="Lu M."/>
            <person name="Detter J.C."/>
            <person name="Han C."/>
            <person name="Tapia R."/>
            <person name="Land M."/>
            <person name="Hauser L."/>
            <person name="Kyrpides N."/>
            <person name="Ivanova N."/>
            <person name="Ovchinnikova G."/>
            <person name="Pagani I."/>
            <person name="Sobecky P.A."/>
            <person name="Martinez R.J."/>
            <person name="Woyke T."/>
        </authorList>
    </citation>
    <scope>NUCLEOTIDE SEQUENCE [LARGE SCALE GENOMIC DNA]</scope>
    <source>
        <strain evidence="3">Y9602</strain>
    </source>
</reference>
<evidence type="ECO:0000313" key="3">
    <source>
        <dbReference type="Proteomes" id="UP000007257"/>
    </source>
</evidence>
<dbReference type="SUPFAM" id="SSF55729">
    <property type="entry name" value="Acyl-CoA N-acyltransferases (Nat)"/>
    <property type="match status" value="1"/>
</dbReference>
<protein>
    <submittedName>
        <fullName evidence="2">GCN5-related N-acetyltransferase</fullName>
    </submittedName>
</protein>
<dbReference type="AlphaFoldDB" id="A0A0H3F8P4"/>
<evidence type="ECO:0000313" key="2">
    <source>
        <dbReference type="EMBL" id="ADW73248.1"/>
    </source>
</evidence>
<dbReference type="InterPro" id="IPR000182">
    <property type="entry name" value="GNAT_dom"/>
</dbReference>
<dbReference type="KEGG" id="rah:Rahaq_1626"/>
<reference evidence="2 3" key="2">
    <citation type="journal article" date="2012" name="J. Bacteriol.">
        <title>Complete Genome Sequence of Rahnella sp. Strain Y9602, a Gammaproteobacterium Isolate from Metal- and Radionuclide-Contaminated Soil.</title>
        <authorList>
            <person name="Martinez R.J."/>
            <person name="Bruce D."/>
            <person name="Detter C."/>
            <person name="Goodwin L.A."/>
            <person name="Han J."/>
            <person name="Han C.S."/>
            <person name="Held B."/>
            <person name="Land M.L."/>
            <person name="Mikhailova N."/>
            <person name="Nolan M."/>
            <person name="Pennacchio L."/>
            <person name="Pitluck S."/>
            <person name="Tapia R."/>
            <person name="Woyke T."/>
            <person name="Sobecky P.A."/>
        </authorList>
    </citation>
    <scope>NUCLEOTIDE SEQUENCE [LARGE SCALE GENOMIC DNA]</scope>
    <source>
        <strain evidence="2 3">Y9602</strain>
    </source>
</reference>
<dbReference type="Gene3D" id="3.40.630.30">
    <property type="match status" value="1"/>
</dbReference>
<dbReference type="OrthoDB" id="6864670at2"/>
<evidence type="ECO:0000259" key="1">
    <source>
        <dbReference type="PROSITE" id="PS51186"/>
    </source>
</evidence>
<dbReference type="PROSITE" id="PS51186">
    <property type="entry name" value="GNAT"/>
    <property type="match status" value="1"/>
</dbReference>
<accession>A0A0H3F8P4</accession>
<dbReference type="eggNOG" id="COG0456">
    <property type="taxonomic scope" value="Bacteria"/>
</dbReference>
<proteinExistence type="predicted"/>